<gene>
    <name evidence="2" type="ORF">VQ03_03755</name>
</gene>
<dbReference type="PANTHER" id="PTHR11440">
    <property type="entry name" value="LECITHIN-CHOLESTEROL ACYLTRANSFERASE-RELATED"/>
    <property type="match status" value="1"/>
</dbReference>
<dbReference type="GO" id="GO:0006629">
    <property type="term" value="P:lipid metabolic process"/>
    <property type="evidence" value="ECO:0007669"/>
    <property type="project" value="InterPro"/>
</dbReference>
<evidence type="ECO:0008006" key="4">
    <source>
        <dbReference type="Google" id="ProtNLM"/>
    </source>
</evidence>
<dbReference type="SUPFAM" id="SSF53474">
    <property type="entry name" value="alpha/beta-Hydrolases"/>
    <property type="match status" value="1"/>
</dbReference>
<protein>
    <recommendedName>
        <fullName evidence="4">Lecithin:cholesterol acyltransferase</fullName>
    </recommendedName>
</protein>
<evidence type="ECO:0000313" key="2">
    <source>
        <dbReference type="EMBL" id="KMO44383.1"/>
    </source>
</evidence>
<proteinExistence type="predicted"/>
<dbReference type="GO" id="GO:0008374">
    <property type="term" value="F:O-acyltransferase activity"/>
    <property type="evidence" value="ECO:0007669"/>
    <property type="project" value="InterPro"/>
</dbReference>
<name>A0A0J6TFB1_9HYPH</name>
<dbReference type="InterPro" id="IPR003386">
    <property type="entry name" value="LACT/PDAT_acylTrfase"/>
</dbReference>
<dbReference type="EMBL" id="LABZ01000021">
    <property type="protein sequence ID" value="KMO44383.1"/>
    <property type="molecule type" value="Genomic_DNA"/>
</dbReference>
<organism evidence="2 3">
    <name type="scientific">Methylobacterium tarhaniae</name>
    <dbReference type="NCBI Taxonomy" id="1187852"/>
    <lineage>
        <taxon>Bacteria</taxon>
        <taxon>Pseudomonadati</taxon>
        <taxon>Pseudomonadota</taxon>
        <taxon>Alphaproteobacteria</taxon>
        <taxon>Hyphomicrobiales</taxon>
        <taxon>Methylobacteriaceae</taxon>
        <taxon>Methylobacterium</taxon>
    </lineage>
</organism>
<dbReference type="InterPro" id="IPR029058">
    <property type="entry name" value="AB_hydrolase_fold"/>
</dbReference>
<sequence>MHVIIFIPGILGSRLSLGGEEVWPPTITEITLGYRRIDKLVDPAVVATAVIDRVCLRAVYEPLLADLATLAGGGTLVPFAYDWRLDIRDTATALAQRIQKAVADGATRVSLVAHSMGGLVARLAVEEPAHAGAPWLARVQDLLLLAAPQLGAPLALARALGLEGTLGLSPEDLRVIGADSRYPALYQLLPAPGQQVLWNTGRNATDPLDLYDPKVAKALGLASGNLSVAKATHRRLAAGARPAHLRLVHLGASGHATCLRVESGGRLRMVVADDAGDGTVPLWSAVPGNAQNDVTPGDHTGFFTDDRFRTTLYRLFGQHLPATPFATADETPRLRLSVDAFTYAPNAEIDVLVVPLNPARQIDGAVAVRGSTGAGPSEAPASPPQPVRYDGPRVKVLRLKLQAPAIPGQYRLVFTGSHATGPDDSPAFAVSRAV</sequence>
<reference evidence="2 3" key="1">
    <citation type="submission" date="2015-03" db="EMBL/GenBank/DDBJ databases">
        <title>Genome sequencing of Methylobacterium tarhaniae DSM 25844.</title>
        <authorList>
            <person name="Chaudhry V."/>
            <person name="Patil P.B."/>
        </authorList>
    </citation>
    <scope>NUCLEOTIDE SEQUENCE [LARGE SCALE GENOMIC DNA]</scope>
    <source>
        <strain evidence="2 3">DSM 25844</strain>
    </source>
</reference>
<dbReference type="Pfam" id="PF02450">
    <property type="entry name" value="LCAT"/>
    <property type="match status" value="1"/>
</dbReference>
<feature type="compositionally biased region" description="Low complexity" evidence="1">
    <location>
        <begin position="370"/>
        <end position="380"/>
    </location>
</feature>
<keyword evidence="3" id="KW-1185">Reference proteome</keyword>
<comment type="caution">
    <text evidence="2">The sequence shown here is derived from an EMBL/GenBank/DDBJ whole genome shotgun (WGS) entry which is preliminary data.</text>
</comment>
<evidence type="ECO:0000256" key="1">
    <source>
        <dbReference type="SAM" id="MobiDB-lite"/>
    </source>
</evidence>
<evidence type="ECO:0000313" key="3">
    <source>
        <dbReference type="Proteomes" id="UP000036449"/>
    </source>
</evidence>
<feature type="region of interest" description="Disordered" evidence="1">
    <location>
        <begin position="369"/>
        <end position="389"/>
    </location>
</feature>
<dbReference type="Proteomes" id="UP000036449">
    <property type="component" value="Unassembled WGS sequence"/>
</dbReference>
<dbReference type="RefSeq" id="WP_048449517.1">
    <property type="nucleotide sequence ID" value="NZ_LABZ01000021.1"/>
</dbReference>
<dbReference type="Gene3D" id="3.40.50.1820">
    <property type="entry name" value="alpha/beta hydrolase"/>
    <property type="match status" value="1"/>
</dbReference>
<dbReference type="PATRIC" id="fig|1187852.3.peg.3007"/>
<dbReference type="AlphaFoldDB" id="A0A0J6TFB1"/>
<accession>A0A0J6TFB1</accession>